<feature type="domain" description="Fungal lipase-type" evidence="16">
    <location>
        <begin position="14"/>
        <end position="96"/>
    </location>
</feature>
<dbReference type="WBParaSite" id="ASIM_0000970701-mRNA-1">
    <property type="protein sequence ID" value="ASIM_0000970701-mRNA-1"/>
    <property type="gene ID" value="ASIM_0000970701"/>
</dbReference>
<dbReference type="Proteomes" id="UP000267096">
    <property type="component" value="Unassembled WGS sequence"/>
</dbReference>
<dbReference type="GO" id="GO:0005886">
    <property type="term" value="C:plasma membrane"/>
    <property type="evidence" value="ECO:0007669"/>
    <property type="project" value="UniProtKB-SubCell"/>
</dbReference>
<dbReference type="GO" id="GO:0046872">
    <property type="term" value="F:metal ion binding"/>
    <property type="evidence" value="ECO:0007669"/>
    <property type="project" value="UniProtKB-KW"/>
</dbReference>
<dbReference type="InterPro" id="IPR052214">
    <property type="entry name" value="DAG_Lipase-Related"/>
</dbReference>
<dbReference type="GO" id="GO:0046340">
    <property type="term" value="P:diacylglycerol catabolic process"/>
    <property type="evidence" value="ECO:0007669"/>
    <property type="project" value="TreeGrafter"/>
</dbReference>
<proteinExistence type="predicted"/>
<reference evidence="19" key="1">
    <citation type="submission" date="2017-02" db="UniProtKB">
        <authorList>
            <consortium name="WormBaseParasite"/>
        </authorList>
    </citation>
    <scope>IDENTIFICATION</scope>
</reference>
<evidence type="ECO:0000256" key="8">
    <source>
        <dbReference type="ARBA" id="ARBA00022837"/>
    </source>
</evidence>
<evidence type="ECO:0000256" key="3">
    <source>
        <dbReference type="ARBA" id="ARBA00022475"/>
    </source>
</evidence>
<evidence type="ECO:0000256" key="12">
    <source>
        <dbReference type="ARBA" id="ARBA00023136"/>
    </source>
</evidence>
<evidence type="ECO:0000256" key="14">
    <source>
        <dbReference type="ARBA" id="ARBA00026104"/>
    </source>
</evidence>
<comment type="catalytic activity">
    <reaction evidence="13">
        <text>a 1,2-diacyl-sn-glycerol + H2O = a 2-acylglycerol + a fatty acid + H(+)</text>
        <dbReference type="Rhea" id="RHEA:33275"/>
        <dbReference type="ChEBI" id="CHEBI:15377"/>
        <dbReference type="ChEBI" id="CHEBI:15378"/>
        <dbReference type="ChEBI" id="CHEBI:17389"/>
        <dbReference type="ChEBI" id="CHEBI:17815"/>
        <dbReference type="ChEBI" id="CHEBI:28868"/>
        <dbReference type="EC" id="3.1.1.116"/>
    </reaction>
    <physiologicalReaction direction="left-to-right" evidence="13">
        <dbReference type="Rhea" id="RHEA:33276"/>
    </physiologicalReaction>
</comment>
<dbReference type="AlphaFoldDB" id="A0A0M3JPV6"/>
<evidence type="ECO:0000256" key="2">
    <source>
        <dbReference type="ARBA" id="ARBA00004651"/>
    </source>
</evidence>
<keyword evidence="5 15" id="KW-0812">Transmembrane</keyword>
<evidence type="ECO:0000259" key="16">
    <source>
        <dbReference type="Pfam" id="PF01764"/>
    </source>
</evidence>
<dbReference type="InterPro" id="IPR029058">
    <property type="entry name" value="AB_hydrolase_fold"/>
</dbReference>
<dbReference type="CDD" id="cd00519">
    <property type="entry name" value="Lipase_3"/>
    <property type="match status" value="1"/>
</dbReference>
<evidence type="ECO:0000313" key="19">
    <source>
        <dbReference type="WBParaSite" id="ASIM_0000970701-mRNA-1"/>
    </source>
</evidence>
<keyword evidence="4" id="KW-0597">Phosphoprotein</keyword>
<keyword evidence="12 15" id="KW-0472">Membrane</keyword>
<evidence type="ECO:0000256" key="9">
    <source>
        <dbReference type="ARBA" id="ARBA00022963"/>
    </source>
</evidence>
<dbReference type="GO" id="GO:0005737">
    <property type="term" value="C:cytoplasm"/>
    <property type="evidence" value="ECO:0007669"/>
    <property type="project" value="TreeGrafter"/>
</dbReference>
<dbReference type="GO" id="GO:0004806">
    <property type="term" value="F:triacylglycerol lipase activity"/>
    <property type="evidence" value="ECO:0007669"/>
    <property type="project" value="TreeGrafter"/>
</dbReference>
<keyword evidence="8" id="KW-0106">Calcium</keyword>
<dbReference type="EC" id="3.1.1.116" evidence="14"/>
<reference evidence="17 18" key="2">
    <citation type="submission" date="2018-11" db="EMBL/GenBank/DDBJ databases">
        <authorList>
            <consortium name="Pathogen Informatics"/>
        </authorList>
    </citation>
    <scope>NUCLEOTIDE SEQUENCE [LARGE SCALE GENOMIC DNA]</scope>
</reference>
<organism evidence="19">
    <name type="scientific">Anisakis simplex</name>
    <name type="common">Herring worm</name>
    <dbReference type="NCBI Taxonomy" id="6269"/>
    <lineage>
        <taxon>Eukaryota</taxon>
        <taxon>Metazoa</taxon>
        <taxon>Ecdysozoa</taxon>
        <taxon>Nematoda</taxon>
        <taxon>Chromadorea</taxon>
        <taxon>Rhabditida</taxon>
        <taxon>Spirurina</taxon>
        <taxon>Ascaridomorpha</taxon>
        <taxon>Ascaridoidea</taxon>
        <taxon>Anisakidae</taxon>
        <taxon>Anisakis</taxon>
        <taxon>Anisakis simplex complex</taxon>
    </lineage>
</organism>
<sequence length="105" mass="11690">MLRSARYVLETLKEHNVLEDLKVLYPNYGITICGHSLGAGVATLLALLLKQSYETIRCYAFSPPGCVISESGLPETENMVFSVIVGDDLVPRLSYEVFFHLIILI</sequence>
<dbReference type="GO" id="GO:0022008">
    <property type="term" value="P:neurogenesis"/>
    <property type="evidence" value="ECO:0007669"/>
    <property type="project" value="TreeGrafter"/>
</dbReference>
<keyword evidence="7" id="KW-0378">Hydrolase</keyword>
<evidence type="ECO:0000256" key="13">
    <source>
        <dbReference type="ARBA" id="ARBA00024531"/>
    </source>
</evidence>
<evidence type="ECO:0000256" key="11">
    <source>
        <dbReference type="ARBA" id="ARBA00023098"/>
    </source>
</evidence>
<dbReference type="InterPro" id="IPR002921">
    <property type="entry name" value="Fungal_lipase-type"/>
</dbReference>
<evidence type="ECO:0000313" key="17">
    <source>
        <dbReference type="EMBL" id="VDK39364.1"/>
    </source>
</evidence>
<dbReference type="PANTHER" id="PTHR45792">
    <property type="entry name" value="DIACYLGLYCEROL LIPASE HOMOLOG-RELATED"/>
    <property type="match status" value="1"/>
</dbReference>
<dbReference type="SUPFAM" id="SSF53474">
    <property type="entry name" value="alpha/beta-Hydrolases"/>
    <property type="match status" value="1"/>
</dbReference>
<keyword evidence="10 15" id="KW-1133">Transmembrane helix</keyword>
<evidence type="ECO:0000256" key="6">
    <source>
        <dbReference type="ARBA" id="ARBA00022723"/>
    </source>
</evidence>
<dbReference type="Gene3D" id="3.40.50.1820">
    <property type="entry name" value="alpha/beta hydrolase"/>
    <property type="match status" value="1"/>
</dbReference>
<keyword evidence="11" id="KW-0443">Lipid metabolism</keyword>
<dbReference type="PANTHER" id="PTHR45792:SF2">
    <property type="entry name" value="DIACYLGLYCEROL LIPASE-BETA"/>
    <property type="match status" value="1"/>
</dbReference>
<evidence type="ECO:0000256" key="1">
    <source>
        <dbReference type="ARBA" id="ARBA00001913"/>
    </source>
</evidence>
<evidence type="ECO:0000313" key="18">
    <source>
        <dbReference type="Proteomes" id="UP000267096"/>
    </source>
</evidence>
<keyword evidence="6" id="KW-0479">Metal-binding</keyword>
<keyword evidence="3" id="KW-1003">Cell membrane</keyword>
<accession>A0A0M3JPV6</accession>
<feature type="transmembrane region" description="Helical" evidence="15">
    <location>
        <begin position="28"/>
        <end position="49"/>
    </location>
</feature>
<evidence type="ECO:0000256" key="5">
    <source>
        <dbReference type="ARBA" id="ARBA00022692"/>
    </source>
</evidence>
<comment type="cofactor">
    <cofactor evidence="1">
        <name>Ca(2+)</name>
        <dbReference type="ChEBI" id="CHEBI:29108"/>
    </cofactor>
</comment>
<dbReference type="GO" id="GO:0019369">
    <property type="term" value="P:arachidonate metabolic process"/>
    <property type="evidence" value="ECO:0007669"/>
    <property type="project" value="TreeGrafter"/>
</dbReference>
<dbReference type="OrthoDB" id="438440at2759"/>
<protein>
    <recommendedName>
        <fullName evidence="14">sn-1-specific diacylglycerol lipase</fullName>
        <ecNumber evidence="14">3.1.1.116</ecNumber>
    </recommendedName>
</protein>
<evidence type="ECO:0000256" key="10">
    <source>
        <dbReference type="ARBA" id="ARBA00022989"/>
    </source>
</evidence>
<evidence type="ECO:0000256" key="4">
    <source>
        <dbReference type="ARBA" id="ARBA00022553"/>
    </source>
</evidence>
<name>A0A0M3JPV6_ANISI</name>
<evidence type="ECO:0000256" key="7">
    <source>
        <dbReference type="ARBA" id="ARBA00022801"/>
    </source>
</evidence>
<evidence type="ECO:0000256" key="15">
    <source>
        <dbReference type="SAM" id="Phobius"/>
    </source>
</evidence>
<comment type="subcellular location">
    <subcellularLocation>
        <location evidence="2">Cell membrane</location>
        <topology evidence="2">Multi-pass membrane protein</topology>
    </subcellularLocation>
</comment>
<dbReference type="EMBL" id="UYRR01028786">
    <property type="protein sequence ID" value="VDK39364.1"/>
    <property type="molecule type" value="Genomic_DNA"/>
</dbReference>
<keyword evidence="18" id="KW-1185">Reference proteome</keyword>
<keyword evidence="9" id="KW-0442">Lipid degradation</keyword>
<dbReference type="Pfam" id="PF01764">
    <property type="entry name" value="Lipase_3"/>
    <property type="match status" value="1"/>
</dbReference>
<gene>
    <name evidence="17" type="ORF">ASIM_LOCUS9436</name>
</gene>